<gene>
    <name evidence="1" type="ORF">ACFQND_07455</name>
</gene>
<keyword evidence="2" id="KW-1185">Reference proteome</keyword>
<dbReference type="EMBL" id="JBHSRS010000016">
    <property type="protein sequence ID" value="MFC6281065.1"/>
    <property type="molecule type" value="Genomic_DNA"/>
</dbReference>
<accession>A0ABW1TUS7</accession>
<dbReference type="RefSeq" id="WP_371438934.1">
    <property type="nucleotide sequence ID" value="NZ_JBHSRS010000016.1"/>
</dbReference>
<evidence type="ECO:0000313" key="2">
    <source>
        <dbReference type="Proteomes" id="UP001596270"/>
    </source>
</evidence>
<reference evidence="2" key="1">
    <citation type="journal article" date="2019" name="Int. J. Syst. Evol. Microbiol.">
        <title>The Global Catalogue of Microorganisms (GCM) 10K type strain sequencing project: providing services to taxonomists for standard genome sequencing and annotation.</title>
        <authorList>
            <consortium name="The Broad Institute Genomics Platform"/>
            <consortium name="The Broad Institute Genome Sequencing Center for Infectious Disease"/>
            <person name="Wu L."/>
            <person name="Ma J."/>
        </authorList>
    </citation>
    <scope>NUCLEOTIDE SEQUENCE [LARGE SCALE GENOMIC DNA]</scope>
    <source>
        <strain evidence="2">CCUG 39402</strain>
    </source>
</reference>
<proteinExistence type="predicted"/>
<organism evidence="1 2">
    <name type="scientific">Polaromonas aquatica</name>
    <dbReference type="NCBI Taxonomy" id="332657"/>
    <lineage>
        <taxon>Bacteria</taxon>
        <taxon>Pseudomonadati</taxon>
        <taxon>Pseudomonadota</taxon>
        <taxon>Betaproteobacteria</taxon>
        <taxon>Burkholderiales</taxon>
        <taxon>Comamonadaceae</taxon>
        <taxon>Polaromonas</taxon>
    </lineage>
</organism>
<name>A0ABW1TUS7_9BURK</name>
<dbReference type="Proteomes" id="UP001596270">
    <property type="component" value="Unassembled WGS sequence"/>
</dbReference>
<comment type="caution">
    <text evidence="1">The sequence shown here is derived from an EMBL/GenBank/DDBJ whole genome shotgun (WGS) entry which is preliminary data.</text>
</comment>
<evidence type="ECO:0000313" key="1">
    <source>
        <dbReference type="EMBL" id="MFC6281065.1"/>
    </source>
</evidence>
<sequence length="244" mass="27376">MAKLLAIVEVDEAQKVQCQEPGCGHGVYKRIHVVDDGGKIMVMGSTCFEKRFGTAPNLQPEYSGNGAGRPLTDEQRQLLLQNTAQLIVLFDEEAKANRARLLESLERNRKAIAERQAVFEARSAVLRQLRAAEVPSPRSVPIMPWKWVKPMSSMAYFHWPDAQGWIRVMHATGGQVVMPWPASDGWDEALPPVVGSPDLELGGYRVNDIGPCISYLRKHAQWERIGIWRDIMEALAKHGKRLIT</sequence>
<protein>
    <submittedName>
        <fullName evidence="1">Uncharacterized protein</fullName>
    </submittedName>
</protein>